<comment type="caution">
    <text evidence="1">The sequence shown here is derived from an EMBL/GenBank/DDBJ whole genome shotgun (WGS) entry which is preliminary data.</text>
</comment>
<gene>
    <name evidence="1" type="ORF">AVEN_106460_1</name>
</gene>
<dbReference type="AlphaFoldDB" id="A0A4Y2ATC1"/>
<dbReference type="OrthoDB" id="10042427at2759"/>
<organism evidence="1 2">
    <name type="scientific">Araneus ventricosus</name>
    <name type="common">Orbweaver spider</name>
    <name type="synonym">Epeira ventricosa</name>
    <dbReference type="NCBI Taxonomy" id="182803"/>
    <lineage>
        <taxon>Eukaryota</taxon>
        <taxon>Metazoa</taxon>
        <taxon>Ecdysozoa</taxon>
        <taxon>Arthropoda</taxon>
        <taxon>Chelicerata</taxon>
        <taxon>Arachnida</taxon>
        <taxon>Araneae</taxon>
        <taxon>Araneomorphae</taxon>
        <taxon>Entelegynae</taxon>
        <taxon>Araneoidea</taxon>
        <taxon>Araneidae</taxon>
        <taxon>Araneus</taxon>
    </lineage>
</organism>
<evidence type="ECO:0000313" key="2">
    <source>
        <dbReference type="Proteomes" id="UP000499080"/>
    </source>
</evidence>
<keyword evidence="2" id="KW-1185">Reference proteome</keyword>
<dbReference type="Proteomes" id="UP000499080">
    <property type="component" value="Unassembled WGS sequence"/>
</dbReference>
<dbReference type="EMBL" id="BGPR01000030">
    <property type="protein sequence ID" value="GBL82963.1"/>
    <property type="molecule type" value="Genomic_DNA"/>
</dbReference>
<reference evidence="1 2" key="1">
    <citation type="journal article" date="2019" name="Sci. Rep.">
        <title>Orb-weaving spider Araneus ventricosus genome elucidates the spidroin gene catalogue.</title>
        <authorList>
            <person name="Kono N."/>
            <person name="Nakamura H."/>
            <person name="Ohtoshi R."/>
            <person name="Moran D.A.P."/>
            <person name="Shinohara A."/>
            <person name="Yoshida Y."/>
            <person name="Fujiwara M."/>
            <person name="Mori M."/>
            <person name="Tomita M."/>
            <person name="Arakawa K."/>
        </authorList>
    </citation>
    <scope>NUCLEOTIDE SEQUENCE [LARGE SCALE GENOMIC DNA]</scope>
</reference>
<sequence>MEPRLDAKSGLYGGGGFRLSTSIFVAILEFCEQYGYCHAGGWHHQSTCQGDCVGWLHDCTSDYFLFPKLKEHLSGTRFSSHSDVKTATGNWYNGQDVISTKPC</sequence>
<name>A0A4Y2ATC1_ARAVE</name>
<accession>A0A4Y2ATC1</accession>
<proteinExistence type="predicted"/>
<evidence type="ECO:0000313" key="1">
    <source>
        <dbReference type="EMBL" id="GBL82963.1"/>
    </source>
</evidence>
<protein>
    <submittedName>
        <fullName evidence="1">Uncharacterized protein</fullName>
    </submittedName>
</protein>